<dbReference type="EnsemblMetazoa" id="XM_001120512">
    <property type="protein sequence ID" value="XP_001120512"/>
    <property type="gene ID" value="LOC724618"/>
</dbReference>
<dbReference type="InterPro" id="IPR004094">
    <property type="entry name" value="Antistasin-like"/>
</dbReference>
<keyword evidence="5" id="KW-0812">Transmembrane</keyword>
<dbReference type="PANTHER" id="PTHR14186">
    <property type="entry name" value="INSULIN-LIKE GROWTH FACTOR BINDING PROTEIN-RELATED"/>
    <property type="match status" value="1"/>
</dbReference>
<evidence type="ECO:0000256" key="6">
    <source>
        <dbReference type="SAM" id="SignalP"/>
    </source>
</evidence>
<evidence type="ECO:0000256" key="5">
    <source>
        <dbReference type="SAM" id="Phobius"/>
    </source>
</evidence>
<dbReference type="GO" id="GO:0005520">
    <property type="term" value="F:insulin-like growth factor binding"/>
    <property type="evidence" value="ECO:0007669"/>
    <property type="project" value="InterPro"/>
</dbReference>
<feature type="signal peptide" evidence="6">
    <location>
        <begin position="1"/>
        <end position="21"/>
    </location>
</feature>
<name>A0A7M7MWE3_APIME</name>
<dbReference type="RefSeq" id="XP_026302033.1">
    <property type="nucleotide sequence ID" value="XM_026446248.1"/>
</dbReference>
<dbReference type="AlphaFoldDB" id="A0A7M7MWE3"/>
<dbReference type="EnsemblMetazoa" id="XM_026446248">
    <property type="protein sequence ID" value="XP_026302033"/>
    <property type="gene ID" value="LOC724618"/>
</dbReference>
<evidence type="ECO:0000313" key="10">
    <source>
        <dbReference type="EnsemblMetazoa" id="XP_026302033"/>
    </source>
</evidence>
<reference evidence="12 13" key="2">
    <citation type="submission" date="2025-04" db="UniProtKB">
        <authorList>
            <consortium name="RefSeq"/>
        </authorList>
    </citation>
    <scope>IDENTIFICATION</scope>
    <source>
        <strain evidence="12 13">DH4</strain>
        <tissue evidence="12 13">Whole body</tissue>
    </source>
</reference>
<evidence type="ECO:0000259" key="9">
    <source>
        <dbReference type="PROSITE" id="PS51323"/>
    </source>
</evidence>
<dbReference type="GeneID" id="724618"/>
<feature type="transmembrane region" description="Helical" evidence="5">
    <location>
        <begin position="627"/>
        <end position="650"/>
    </location>
</feature>
<comment type="subcellular location">
    <subcellularLocation>
        <location evidence="1">Secreted</location>
    </subcellularLocation>
</comment>
<dbReference type="SUPFAM" id="SSF57184">
    <property type="entry name" value="Growth factor receptor domain"/>
    <property type="match status" value="1"/>
</dbReference>
<dbReference type="GO" id="GO:0001558">
    <property type="term" value="P:regulation of cell growth"/>
    <property type="evidence" value="ECO:0007669"/>
    <property type="project" value="InterPro"/>
</dbReference>
<dbReference type="Gene3D" id="2.10.22.10">
    <property type="entry name" value="Antistasin, domain 1"/>
    <property type="match status" value="2"/>
</dbReference>
<evidence type="ECO:0000313" key="14">
    <source>
        <dbReference type="RefSeq" id="XP_026302034.1"/>
    </source>
</evidence>
<feature type="domain" description="VWFC" evidence="7">
    <location>
        <begin position="548"/>
        <end position="607"/>
    </location>
</feature>
<dbReference type="GO" id="GO:0009966">
    <property type="term" value="P:regulation of signal transduction"/>
    <property type="evidence" value="ECO:0007669"/>
    <property type="project" value="TreeGrafter"/>
</dbReference>
<dbReference type="PROSITE" id="PS51323">
    <property type="entry name" value="IGFBP_N_2"/>
    <property type="match status" value="1"/>
</dbReference>
<dbReference type="InterPro" id="IPR011390">
    <property type="entry name" value="IGFBP_rP_mac25"/>
</dbReference>
<feature type="chain" id="PRO_5044660751" evidence="6">
    <location>
        <begin position="22"/>
        <end position="692"/>
    </location>
</feature>
<dbReference type="InterPro" id="IPR001007">
    <property type="entry name" value="VWF_dom"/>
</dbReference>
<reference evidence="10" key="1">
    <citation type="submission" date="2021-01" db="UniProtKB">
        <authorList>
            <consortium name="EnsemblMetazoa"/>
        </authorList>
    </citation>
    <scope>IDENTIFICATION</scope>
    <source>
        <strain evidence="10">DH4</strain>
    </source>
</reference>
<keyword evidence="4" id="KW-1015">Disulfide bond</keyword>
<keyword evidence="2" id="KW-0964">Secreted</keyword>
<keyword evidence="11" id="KW-1185">Reference proteome</keyword>
<evidence type="ECO:0000259" key="7">
    <source>
        <dbReference type="PROSITE" id="PS50184"/>
    </source>
</evidence>
<feature type="domain" description="VWFC" evidence="7">
    <location>
        <begin position="321"/>
        <end position="378"/>
    </location>
</feature>
<evidence type="ECO:0000313" key="12">
    <source>
        <dbReference type="RefSeq" id="XP_001120512.5"/>
    </source>
</evidence>
<dbReference type="OrthoDB" id="5976811at2759"/>
<evidence type="ECO:0000256" key="4">
    <source>
        <dbReference type="ARBA" id="ARBA00023157"/>
    </source>
</evidence>
<dbReference type="RefSeq" id="XP_026302034.1">
    <property type="nucleotide sequence ID" value="XM_026446249.1"/>
</dbReference>
<reference evidence="11" key="3">
    <citation type="submission" date="2025-05" db="UniProtKB">
        <authorList>
            <consortium name="RefSeq"/>
        </authorList>
    </citation>
    <scope>NUCLEOTIDE SEQUENCE [LARGE SCALE GENOMIC DNA]</scope>
    <source>
        <strain evidence="11 14">DH4</strain>
        <tissue evidence="14">Whole body</tissue>
    </source>
</reference>
<dbReference type="Gene3D" id="4.10.40.20">
    <property type="match status" value="1"/>
</dbReference>
<accession>A0A7M7G1S7</accession>
<dbReference type="PROSITE" id="PS01208">
    <property type="entry name" value="VWFC_1"/>
    <property type="match status" value="1"/>
</dbReference>
<dbReference type="SMART" id="SM00121">
    <property type="entry name" value="IB"/>
    <property type="match status" value="1"/>
</dbReference>
<dbReference type="Proteomes" id="UP000005203">
    <property type="component" value="Linkage group LG1"/>
</dbReference>
<dbReference type="InterPro" id="IPR000867">
    <property type="entry name" value="IGFBP-like"/>
</dbReference>
<dbReference type="InterPro" id="IPR009030">
    <property type="entry name" value="Growth_fac_rcpt_cys_sf"/>
</dbReference>
<dbReference type="SUPFAM" id="SSF57262">
    <property type="entry name" value="Leech antihemostatic proteins"/>
    <property type="match status" value="2"/>
</dbReference>
<dbReference type="GO" id="GO:0005576">
    <property type="term" value="C:extracellular region"/>
    <property type="evidence" value="ECO:0007669"/>
    <property type="project" value="UniProtKB-SubCell"/>
</dbReference>
<evidence type="ECO:0000256" key="1">
    <source>
        <dbReference type="ARBA" id="ARBA00004613"/>
    </source>
</evidence>
<dbReference type="InterPro" id="IPR011061">
    <property type="entry name" value="Hirudin/antistatin"/>
</dbReference>
<dbReference type="PROSITE" id="PS50184">
    <property type="entry name" value="VWFC_2"/>
    <property type="match status" value="2"/>
</dbReference>
<evidence type="ECO:0000313" key="13">
    <source>
        <dbReference type="RefSeq" id="XP_026302033.1"/>
    </source>
</evidence>
<evidence type="ECO:0000259" key="8">
    <source>
        <dbReference type="PROSITE" id="PS51252"/>
    </source>
</evidence>
<accession>A0A8B8HE86</accession>
<dbReference type="KEGG" id="ame:724618"/>
<keyword evidence="3 6" id="KW-0732">Signal</keyword>
<keyword evidence="5" id="KW-1133">Transmembrane helix</keyword>
<organism evidence="10">
    <name type="scientific">Apis mellifera</name>
    <name type="common">Honeybee</name>
    <dbReference type="NCBI Taxonomy" id="7460"/>
    <lineage>
        <taxon>Eukaryota</taxon>
        <taxon>Metazoa</taxon>
        <taxon>Ecdysozoa</taxon>
        <taxon>Arthropoda</taxon>
        <taxon>Hexapoda</taxon>
        <taxon>Insecta</taxon>
        <taxon>Pterygota</taxon>
        <taxon>Neoptera</taxon>
        <taxon>Endopterygota</taxon>
        <taxon>Hymenoptera</taxon>
        <taxon>Apocrita</taxon>
        <taxon>Aculeata</taxon>
        <taxon>Apoidea</taxon>
        <taxon>Anthophila</taxon>
        <taxon>Apidae</taxon>
        <taxon>Apis</taxon>
    </lineage>
</organism>
<accession>A0A7M7MWE3</accession>
<dbReference type="GO" id="GO:0004867">
    <property type="term" value="F:serine-type endopeptidase inhibitor activity"/>
    <property type="evidence" value="ECO:0007669"/>
    <property type="project" value="InterPro"/>
</dbReference>
<dbReference type="Pfam" id="PF02822">
    <property type="entry name" value="Antistasin"/>
    <property type="match status" value="3"/>
</dbReference>
<dbReference type="PROSITE" id="PS51252">
    <property type="entry name" value="ANTISTASIN"/>
    <property type="match status" value="2"/>
</dbReference>
<protein>
    <submittedName>
        <fullName evidence="12 13">Cysteine-rich motor neuron 1 protein</fullName>
    </submittedName>
</protein>
<dbReference type="RefSeq" id="XP_001120512.5">
    <property type="nucleotide sequence ID" value="XM_001120512.5"/>
</dbReference>
<evidence type="ECO:0000256" key="2">
    <source>
        <dbReference type="ARBA" id="ARBA00022525"/>
    </source>
</evidence>
<evidence type="ECO:0000313" key="11">
    <source>
        <dbReference type="Proteomes" id="UP000005203"/>
    </source>
</evidence>
<dbReference type="Pfam" id="PF00093">
    <property type="entry name" value="VWC"/>
    <property type="match status" value="2"/>
</dbReference>
<dbReference type="SUPFAM" id="SSF57603">
    <property type="entry name" value="FnI-like domain"/>
    <property type="match status" value="1"/>
</dbReference>
<keyword evidence="5" id="KW-0472">Membrane</keyword>
<dbReference type="EnsemblMetazoa" id="XM_026446249">
    <property type="protein sequence ID" value="XP_026302034"/>
    <property type="gene ID" value="LOC724618"/>
</dbReference>
<evidence type="ECO:0000256" key="3">
    <source>
        <dbReference type="ARBA" id="ARBA00022729"/>
    </source>
</evidence>
<gene>
    <name evidence="12 13 14" type="primary">LOC724618</name>
</gene>
<feature type="domain" description="Antistasin-like" evidence="8">
    <location>
        <begin position="520"/>
        <end position="546"/>
    </location>
</feature>
<feature type="domain" description="IGFBP N-terminal" evidence="9">
    <location>
        <begin position="20"/>
        <end position="98"/>
    </location>
</feature>
<dbReference type="SMART" id="SM00214">
    <property type="entry name" value="VWC"/>
    <property type="match status" value="2"/>
</dbReference>
<proteinExistence type="predicted"/>
<dbReference type="PANTHER" id="PTHR14186:SF20">
    <property type="entry name" value="CYSTEINE-RICH MOTOR NEURON 1 PROTEIN-LIKE"/>
    <property type="match status" value="1"/>
</dbReference>
<feature type="domain" description="Antistasin-like" evidence="8">
    <location>
        <begin position="392"/>
        <end position="419"/>
    </location>
</feature>
<sequence>MRASLLLLGGIVVFSVAVARALSCVCSPFECDILTDEDCPGGLTWDPCRCCKVCARVEGEPCGGLFGFSGSCANGLQCVIKNLLPNTREVDEGICTKIPGRWRRHCPHGQIMSEPGCNLVSEGTAGENGNTVSTGKCVCGPSVPWCPNEPRPYDYSTQHECKLNLAAKMNYDLFNSGNTESDDIQGDTRGNECPEDSVQGEGGECKCIDCPPVECESGQRRIQVKPADPETPGSCCARYDCLPSDSRESEPCPENSVLTEDGKCECAPCPRPTCQSGHRPVQVRAALDRETPGSCCPLYECKPAESISWIKVATEMTKPPKYCIYEGKARELNERWQPSDCVSCVCQEDGMVSCQESMCKSCENAIPPDPGECCPHCPPLTNTTFLRSEIPCQTSLDGCELTCEHGYVRDESNCPICSCDKSERNDVIITDRPTTNDESKNICPKFHCDFGCKIVKDENDCSICDCQTFEQPTTDAVAIDEAGKKICPEVKCDLHCERGLVMDENDCTFCKCRTPESTSCPPLIGCRKRCAFGYKTNKRGCSMCRCRAFCVDHANGTHPEGSTWHPNSCTSCTCDTGGKLSCKETVCSIACNDPLPAKPGTCCPICPIAPTKGNGATNGGHHQGKGWGTVPIVLITILSLFCLMLIVHILHSRFRARLSPSETSYSIYPPQYYKCVPVYDTPVHRNEKIVPL</sequence>
<dbReference type="Pfam" id="PF00219">
    <property type="entry name" value="IGFBP"/>
    <property type="match status" value="1"/>
</dbReference>
<dbReference type="Gene3D" id="6.20.200.20">
    <property type="match status" value="1"/>
</dbReference>
<accession>A0A8B6XE16</accession>